<dbReference type="GO" id="GO:0004497">
    <property type="term" value="F:monooxygenase activity"/>
    <property type="evidence" value="ECO:0007669"/>
    <property type="project" value="UniProtKB-KW"/>
</dbReference>
<dbReference type="Pfam" id="PF07992">
    <property type="entry name" value="Pyr_redox_2"/>
    <property type="match status" value="1"/>
</dbReference>
<keyword evidence="8" id="KW-1185">Reference proteome</keyword>
<evidence type="ECO:0000256" key="1">
    <source>
        <dbReference type="ARBA" id="ARBA00001974"/>
    </source>
</evidence>
<dbReference type="SUPFAM" id="SSF51905">
    <property type="entry name" value="FAD/NAD(P)-binding domain"/>
    <property type="match status" value="1"/>
</dbReference>
<keyword evidence="5" id="KW-0560">Oxidoreductase</keyword>
<evidence type="ECO:0000259" key="6">
    <source>
        <dbReference type="Pfam" id="PF07992"/>
    </source>
</evidence>
<dbReference type="Gene3D" id="3.50.50.60">
    <property type="entry name" value="FAD/NAD(P)-binding domain"/>
    <property type="match status" value="2"/>
</dbReference>
<dbReference type="InterPro" id="IPR023753">
    <property type="entry name" value="FAD/NAD-binding_dom"/>
</dbReference>
<dbReference type="InterPro" id="IPR036188">
    <property type="entry name" value="FAD/NAD-bd_sf"/>
</dbReference>
<dbReference type="Gene3D" id="3.30.410.10">
    <property type="entry name" value="Cholesterol Oxidase, domain 2"/>
    <property type="match status" value="1"/>
</dbReference>
<dbReference type="PANTHER" id="PTHR42784">
    <property type="entry name" value="PYRANOSE 2-OXIDASE"/>
    <property type="match status" value="1"/>
</dbReference>
<evidence type="ECO:0000256" key="5">
    <source>
        <dbReference type="ARBA" id="ARBA00023002"/>
    </source>
</evidence>
<evidence type="ECO:0000256" key="3">
    <source>
        <dbReference type="ARBA" id="ARBA00022630"/>
    </source>
</evidence>
<dbReference type="InterPro" id="IPR051473">
    <property type="entry name" value="P2Ox-like"/>
</dbReference>
<accession>A0ABU2ENK8</accession>
<comment type="caution">
    <text evidence="7">The sequence shown here is derived from an EMBL/GenBank/DDBJ whole genome shotgun (WGS) entry which is preliminary data.</text>
</comment>
<gene>
    <name evidence="7" type="ORF">RI048_16080</name>
</gene>
<comment type="cofactor">
    <cofactor evidence="1">
        <name>FAD</name>
        <dbReference type="ChEBI" id="CHEBI:57692"/>
    </cofactor>
</comment>
<keyword evidence="3" id="KW-0285">Flavoprotein</keyword>
<dbReference type="RefSeq" id="WP_310840402.1">
    <property type="nucleotide sequence ID" value="NZ_JAVLSJ010000008.1"/>
</dbReference>
<evidence type="ECO:0000313" key="7">
    <source>
        <dbReference type="EMBL" id="MDR9849752.1"/>
    </source>
</evidence>
<evidence type="ECO:0000313" key="8">
    <source>
        <dbReference type="Proteomes" id="UP001246576"/>
    </source>
</evidence>
<dbReference type="PANTHER" id="PTHR42784:SF1">
    <property type="entry name" value="PYRANOSE 2-OXIDASE"/>
    <property type="match status" value="1"/>
</dbReference>
<organism evidence="7 8">
    <name type="scientific">Herbaspirillum huttiense subsp. lycopersici</name>
    <dbReference type="NCBI Taxonomy" id="3074428"/>
    <lineage>
        <taxon>Bacteria</taxon>
        <taxon>Pseudomonadati</taxon>
        <taxon>Pseudomonadota</taxon>
        <taxon>Betaproteobacteria</taxon>
        <taxon>Burkholderiales</taxon>
        <taxon>Oxalobacteraceae</taxon>
        <taxon>Herbaspirillum</taxon>
    </lineage>
</organism>
<evidence type="ECO:0000256" key="2">
    <source>
        <dbReference type="ARBA" id="ARBA00010790"/>
    </source>
</evidence>
<feature type="domain" description="FAD/NAD(P)-binding" evidence="6">
    <location>
        <begin position="5"/>
        <end position="38"/>
    </location>
</feature>
<dbReference type="Proteomes" id="UP001246576">
    <property type="component" value="Unassembled WGS sequence"/>
</dbReference>
<protein>
    <submittedName>
        <fullName evidence="7">FAD-dependent monooxygenase</fullName>
    </submittedName>
</protein>
<dbReference type="EMBL" id="JAVLSJ010000008">
    <property type="protein sequence ID" value="MDR9849752.1"/>
    <property type="molecule type" value="Genomic_DNA"/>
</dbReference>
<sequence>MSPEFDVIIVGSGPAGVSAAFPLVEAGVKVLMVDGGRQEDVRRPTRSFLEERATDPRQWEWMVGERFHALGMREAISPKLRVPTHAHVFADFAQVNRVDSQGFIALGSLAPGGLSNAWGCGVAQLSPQELAAFPCPSDAMHDSYRTVVERIGVSRSQQDELTDYFGMQGEAQPEIALDKLHTALDQKYRRHGADLLQQGFRLGRFPVAVLSQDRGARKGCNRSGNCLFGCERRSLYSASEDLATLRQFPNFRHARLQVESLRQDAGQGWQVYGEDPQDRQRKTFSARQVHLAAGTVATTRLALSALKHEAPVRLLSCPTAAFILWMPSFLGKPRAGAFGYGQLAFVQTLREDVTALGSTFSTVGLPMTEFARHLPLRRRLAVDVLRSLMSSCVVGNMFLPGHLSANQAHLTPDGRLHIRGAYHEDVPTLLKQAAASLRRAYARLGAYMLPMSFTAGQPGGDIHYAGTLPMRERPQAGETSAIGELAGLDGLFVVDGASLPNLTEKSHTLTIMANADRIARAALQRLHFA</sequence>
<comment type="similarity">
    <text evidence="2">Belongs to the GMC oxidoreductase family.</text>
</comment>
<keyword evidence="7" id="KW-0503">Monooxygenase</keyword>
<reference evidence="7" key="1">
    <citation type="submission" date="2023-09" db="EMBL/GenBank/DDBJ databases">
        <title>Description of first Herbaspirillum huttiense subsp. nephrolepsisexaltata and Herbaspirillum huttiense subsp. lycopersicon.</title>
        <authorList>
            <person name="Poudel M."/>
            <person name="Sharma A."/>
            <person name="Goss E."/>
            <person name="Tapia J.H."/>
            <person name="Harmon C.M."/>
            <person name="Jones J.B."/>
        </authorList>
    </citation>
    <scope>NUCLEOTIDE SEQUENCE</scope>
    <source>
        <strain evidence="7">SE1</strain>
    </source>
</reference>
<name>A0ABU2ENK8_9BURK</name>
<proteinExistence type="inferred from homology"/>
<keyword evidence="4" id="KW-0274">FAD</keyword>
<evidence type="ECO:0000256" key="4">
    <source>
        <dbReference type="ARBA" id="ARBA00022827"/>
    </source>
</evidence>